<dbReference type="InterPro" id="IPR020449">
    <property type="entry name" value="Tscrpt_reg_AraC-type_HTH"/>
</dbReference>
<protein>
    <submittedName>
        <fullName evidence="5">AraC-type DNA-binding protein</fullName>
    </submittedName>
</protein>
<accession>A0A1H9US14</accession>
<reference evidence="5 6" key="1">
    <citation type="submission" date="2016-10" db="EMBL/GenBank/DDBJ databases">
        <authorList>
            <person name="de Groot N.N."/>
        </authorList>
    </citation>
    <scope>NUCLEOTIDE SEQUENCE [LARGE SCALE GENOMIC DNA]</scope>
    <source>
        <strain evidence="5 6">DSM 18610</strain>
    </source>
</reference>
<dbReference type="Gene3D" id="1.10.10.60">
    <property type="entry name" value="Homeodomain-like"/>
    <property type="match status" value="1"/>
</dbReference>
<dbReference type="PANTHER" id="PTHR43280:SF32">
    <property type="entry name" value="TRANSCRIPTIONAL REGULATORY PROTEIN"/>
    <property type="match status" value="1"/>
</dbReference>
<evidence type="ECO:0000256" key="2">
    <source>
        <dbReference type="ARBA" id="ARBA00023125"/>
    </source>
</evidence>
<dbReference type="InterPro" id="IPR018060">
    <property type="entry name" value="HTH_AraC"/>
</dbReference>
<keyword evidence="3" id="KW-0804">Transcription</keyword>
<dbReference type="AlphaFoldDB" id="A0A1H9US14"/>
<dbReference type="Pfam" id="PF12833">
    <property type="entry name" value="HTH_18"/>
    <property type="match status" value="1"/>
</dbReference>
<keyword evidence="6" id="KW-1185">Reference proteome</keyword>
<feature type="domain" description="HTH araC/xylS-type" evidence="4">
    <location>
        <begin position="194"/>
        <end position="292"/>
    </location>
</feature>
<dbReference type="PRINTS" id="PR00032">
    <property type="entry name" value="HTHARAC"/>
</dbReference>
<evidence type="ECO:0000313" key="6">
    <source>
        <dbReference type="Proteomes" id="UP000199572"/>
    </source>
</evidence>
<keyword evidence="1" id="KW-0805">Transcription regulation</keyword>
<proteinExistence type="predicted"/>
<name>A0A1H9US14_9SPHI</name>
<dbReference type="GO" id="GO:0003700">
    <property type="term" value="F:DNA-binding transcription factor activity"/>
    <property type="evidence" value="ECO:0007669"/>
    <property type="project" value="InterPro"/>
</dbReference>
<sequence length="299" mass="34705">MQEFLTNMNNSERIDLTTKDHIQVCRTSALNDQFKEIDVSRRWPYFFILFAATENATHCIENEKVTVPLGHFLFIGPDRFHAFIEAENDHFWVVCFDYGFYARTPNDAYFIQNTALFFDLSKIYISKPSIDIAEYVTLQFEFLEKLIDRAQAPLVRDIIHNAVQAMLIRSAFLSQGLHSSDVQHTNAEDKKIATRFRELLHLKYQSEKKLDYYANAIKTTPRRLNQAITNVYGRSAKQLVTEKIFEEAKSKLAHSALTIKEISYSMGFTEENNFSAFFTKHSGYSPKKYRNLQVSLSMG</sequence>
<evidence type="ECO:0000259" key="4">
    <source>
        <dbReference type="PROSITE" id="PS01124"/>
    </source>
</evidence>
<dbReference type="InterPro" id="IPR009057">
    <property type="entry name" value="Homeodomain-like_sf"/>
</dbReference>
<dbReference type="STRING" id="390241.SAMN04488023_13331"/>
<dbReference type="EMBL" id="FOGG01000033">
    <property type="protein sequence ID" value="SES12129.1"/>
    <property type="molecule type" value="Genomic_DNA"/>
</dbReference>
<dbReference type="GO" id="GO:0043565">
    <property type="term" value="F:sequence-specific DNA binding"/>
    <property type="evidence" value="ECO:0007669"/>
    <property type="project" value="InterPro"/>
</dbReference>
<dbReference type="SUPFAM" id="SSF46689">
    <property type="entry name" value="Homeodomain-like"/>
    <property type="match status" value="1"/>
</dbReference>
<dbReference type="Proteomes" id="UP000199572">
    <property type="component" value="Unassembled WGS sequence"/>
</dbReference>
<dbReference type="PROSITE" id="PS01124">
    <property type="entry name" value="HTH_ARAC_FAMILY_2"/>
    <property type="match status" value="1"/>
</dbReference>
<evidence type="ECO:0000313" key="5">
    <source>
        <dbReference type="EMBL" id="SES12129.1"/>
    </source>
</evidence>
<evidence type="ECO:0000256" key="1">
    <source>
        <dbReference type="ARBA" id="ARBA00023015"/>
    </source>
</evidence>
<keyword evidence="2 5" id="KW-0238">DNA-binding</keyword>
<dbReference type="PANTHER" id="PTHR43280">
    <property type="entry name" value="ARAC-FAMILY TRANSCRIPTIONAL REGULATOR"/>
    <property type="match status" value="1"/>
</dbReference>
<dbReference type="SMART" id="SM00342">
    <property type="entry name" value="HTH_ARAC"/>
    <property type="match status" value="1"/>
</dbReference>
<dbReference type="OrthoDB" id="2666928at2"/>
<evidence type="ECO:0000256" key="3">
    <source>
        <dbReference type="ARBA" id="ARBA00023163"/>
    </source>
</evidence>
<organism evidence="5 6">
    <name type="scientific">Pedobacter rhizosphaerae</name>
    <dbReference type="NCBI Taxonomy" id="390241"/>
    <lineage>
        <taxon>Bacteria</taxon>
        <taxon>Pseudomonadati</taxon>
        <taxon>Bacteroidota</taxon>
        <taxon>Sphingobacteriia</taxon>
        <taxon>Sphingobacteriales</taxon>
        <taxon>Sphingobacteriaceae</taxon>
        <taxon>Pedobacter</taxon>
    </lineage>
</organism>
<gene>
    <name evidence="5" type="ORF">SAMN04488023_13331</name>
</gene>